<comment type="caution">
    <text evidence="2">The sequence shown here is derived from an EMBL/GenBank/DDBJ whole genome shotgun (WGS) entry which is preliminary data.</text>
</comment>
<organism evidence="2 3">
    <name type="scientific">Denitrobaculum tricleocarpae</name>
    <dbReference type="NCBI Taxonomy" id="2591009"/>
    <lineage>
        <taxon>Bacteria</taxon>
        <taxon>Pseudomonadati</taxon>
        <taxon>Pseudomonadota</taxon>
        <taxon>Alphaproteobacteria</taxon>
        <taxon>Rhodospirillales</taxon>
        <taxon>Rhodospirillaceae</taxon>
        <taxon>Denitrobaculum</taxon>
    </lineage>
</organism>
<dbReference type="OrthoDB" id="9785638at2"/>
<sequence length="236" mass="26091">MKTLESLFQDAETTTLTFDCYGTLVDWEGGAAAALRGIYGYSNALVSQDQLIQMFLALDAREIRKNLFPYSRVLENVADRISEKLLGQAQPGRGTEFAGSLPDWPVFDETNAALAELATRFRLAIISNVDDSLLARTLQKIAVPFDAVVTSEQVRSYKPDVSIFKEALRRLDERPDKIVHVAEGLCEAVPATKLGMRSVWVRRSNRSYDGSGARPGATARNLAEVVQASLPRVKRI</sequence>
<dbReference type="EMBL" id="VHSH01000021">
    <property type="protein sequence ID" value="TQV69733.1"/>
    <property type="molecule type" value="Genomic_DNA"/>
</dbReference>
<evidence type="ECO:0000313" key="2">
    <source>
        <dbReference type="EMBL" id="TQV69733.1"/>
    </source>
</evidence>
<dbReference type="SFLD" id="SFLDG01129">
    <property type="entry name" value="C1.5:_HAD__Beta-PGM__Phosphata"/>
    <property type="match status" value="1"/>
</dbReference>
<dbReference type="Pfam" id="PF00702">
    <property type="entry name" value="Hydrolase"/>
    <property type="match status" value="1"/>
</dbReference>
<evidence type="ECO:0000313" key="3">
    <source>
        <dbReference type="Proteomes" id="UP000315252"/>
    </source>
</evidence>
<dbReference type="SFLD" id="SFLDS00003">
    <property type="entry name" value="Haloacid_Dehalogenase"/>
    <property type="match status" value="1"/>
</dbReference>
<dbReference type="InterPro" id="IPR051540">
    <property type="entry name" value="S-2-haloacid_dehalogenase"/>
</dbReference>
<dbReference type="InterPro" id="IPR036412">
    <property type="entry name" value="HAD-like_sf"/>
</dbReference>
<dbReference type="AlphaFoldDB" id="A0A545SXP7"/>
<evidence type="ECO:0000256" key="1">
    <source>
        <dbReference type="ARBA" id="ARBA00022801"/>
    </source>
</evidence>
<accession>A0A545SXP7</accession>
<gene>
    <name evidence="2" type="ORF">FKG95_28775</name>
</gene>
<proteinExistence type="predicted"/>
<dbReference type="PRINTS" id="PR00413">
    <property type="entry name" value="HADHALOGNASE"/>
</dbReference>
<dbReference type="GO" id="GO:0016787">
    <property type="term" value="F:hydrolase activity"/>
    <property type="evidence" value="ECO:0007669"/>
    <property type="project" value="UniProtKB-KW"/>
</dbReference>
<reference evidence="2 3" key="1">
    <citation type="submission" date="2019-06" db="EMBL/GenBank/DDBJ databases">
        <title>Whole genome sequence for Rhodospirillaceae sp. R148.</title>
        <authorList>
            <person name="Wang G."/>
        </authorList>
    </citation>
    <scope>NUCLEOTIDE SEQUENCE [LARGE SCALE GENOMIC DNA]</scope>
    <source>
        <strain evidence="2 3">R148</strain>
    </source>
</reference>
<dbReference type="RefSeq" id="WP_142899924.1">
    <property type="nucleotide sequence ID" value="NZ_ML660072.1"/>
</dbReference>
<dbReference type="Proteomes" id="UP000315252">
    <property type="component" value="Unassembled WGS sequence"/>
</dbReference>
<dbReference type="InterPro" id="IPR006439">
    <property type="entry name" value="HAD-SF_hydro_IA"/>
</dbReference>
<protein>
    <submittedName>
        <fullName evidence="2">HAD-IA family hydrolase</fullName>
    </submittedName>
</protein>
<dbReference type="InterPro" id="IPR023214">
    <property type="entry name" value="HAD_sf"/>
</dbReference>
<keyword evidence="1 2" id="KW-0378">Hydrolase</keyword>
<dbReference type="SUPFAM" id="SSF56784">
    <property type="entry name" value="HAD-like"/>
    <property type="match status" value="1"/>
</dbReference>
<dbReference type="NCBIfam" id="TIGR01493">
    <property type="entry name" value="HAD-SF-IA-v2"/>
    <property type="match status" value="1"/>
</dbReference>
<dbReference type="PANTHER" id="PTHR43316">
    <property type="entry name" value="HYDROLASE, HALOACID DELAHOGENASE-RELATED"/>
    <property type="match status" value="1"/>
</dbReference>
<keyword evidence="3" id="KW-1185">Reference proteome</keyword>
<dbReference type="Gene3D" id="1.10.150.750">
    <property type="match status" value="1"/>
</dbReference>
<name>A0A545SXP7_9PROT</name>
<dbReference type="Gene3D" id="3.40.50.1000">
    <property type="entry name" value="HAD superfamily/HAD-like"/>
    <property type="match status" value="1"/>
</dbReference>
<dbReference type="PANTHER" id="PTHR43316:SF9">
    <property type="entry name" value="ACID DEHALOGENASE, PUTATIVE (AFU_ORTHOLOGUE AFUA_6G14460)-RELATED"/>
    <property type="match status" value="1"/>
</dbReference>